<keyword evidence="3" id="KW-0238">DNA-binding</keyword>
<proteinExistence type="inferred from homology"/>
<evidence type="ECO:0000259" key="5">
    <source>
        <dbReference type="PROSITE" id="PS50931"/>
    </source>
</evidence>
<dbReference type="RefSeq" id="WP_347168444.1">
    <property type="nucleotide sequence ID" value="NZ_JBDNCH010000004.1"/>
</dbReference>
<evidence type="ECO:0000256" key="4">
    <source>
        <dbReference type="ARBA" id="ARBA00023163"/>
    </source>
</evidence>
<evidence type="ECO:0000256" key="1">
    <source>
        <dbReference type="ARBA" id="ARBA00009437"/>
    </source>
</evidence>
<keyword evidence="2" id="KW-0805">Transcription regulation</keyword>
<keyword evidence="7" id="KW-1185">Reference proteome</keyword>
<accession>A0AAW9SS47</accession>
<dbReference type="SUPFAM" id="SSF46785">
    <property type="entry name" value="Winged helix' DNA-binding domain"/>
    <property type="match status" value="1"/>
</dbReference>
<evidence type="ECO:0000256" key="2">
    <source>
        <dbReference type="ARBA" id="ARBA00023015"/>
    </source>
</evidence>
<evidence type="ECO:0000313" key="6">
    <source>
        <dbReference type="EMBL" id="MEN9063355.1"/>
    </source>
</evidence>
<comment type="similarity">
    <text evidence="1">Belongs to the LysR transcriptional regulatory family.</text>
</comment>
<protein>
    <submittedName>
        <fullName evidence="6">LysR family transcriptional regulator</fullName>
    </submittedName>
</protein>
<dbReference type="GO" id="GO:0000976">
    <property type="term" value="F:transcription cis-regulatory region binding"/>
    <property type="evidence" value="ECO:0007669"/>
    <property type="project" value="TreeGrafter"/>
</dbReference>
<evidence type="ECO:0000313" key="7">
    <source>
        <dbReference type="Proteomes" id="UP001428774"/>
    </source>
</evidence>
<dbReference type="PANTHER" id="PTHR30126:SF21">
    <property type="entry name" value="TRANSCRIPTIONAL REGULATOR-RELATED"/>
    <property type="match status" value="1"/>
</dbReference>
<dbReference type="Pfam" id="PF03466">
    <property type="entry name" value="LysR_substrate"/>
    <property type="match status" value="1"/>
</dbReference>
<dbReference type="SUPFAM" id="SSF53850">
    <property type="entry name" value="Periplasmic binding protein-like II"/>
    <property type="match status" value="1"/>
</dbReference>
<evidence type="ECO:0000256" key="3">
    <source>
        <dbReference type="ARBA" id="ARBA00023125"/>
    </source>
</evidence>
<dbReference type="PANTHER" id="PTHR30126">
    <property type="entry name" value="HTH-TYPE TRANSCRIPTIONAL REGULATOR"/>
    <property type="match status" value="1"/>
</dbReference>
<dbReference type="GO" id="GO:0003700">
    <property type="term" value="F:DNA-binding transcription factor activity"/>
    <property type="evidence" value="ECO:0007669"/>
    <property type="project" value="InterPro"/>
</dbReference>
<dbReference type="InterPro" id="IPR036388">
    <property type="entry name" value="WH-like_DNA-bd_sf"/>
</dbReference>
<dbReference type="Gene3D" id="3.40.190.10">
    <property type="entry name" value="Periplasmic binding protein-like II"/>
    <property type="match status" value="2"/>
</dbReference>
<dbReference type="CDD" id="cd05466">
    <property type="entry name" value="PBP2_LTTR_substrate"/>
    <property type="match status" value="1"/>
</dbReference>
<comment type="caution">
    <text evidence="6">The sequence shown here is derived from an EMBL/GenBank/DDBJ whole genome shotgun (WGS) entry which is preliminary data.</text>
</comment>
<dbReference type="PROSITE" id="PS50931">
    <property type="entry name" value="HTH_LYSR"/>
    <property type="match status" value="1"/>
</dbReference>
<dbReference type="AlphaFoldDB" id="A0AAW9SS47"/>
<dbReference type="EMBL" id="JBDNCH010000004">
    <property type="protein sequence ID" value="MEN9063355.1"/>
    <property type="molecule type" value="Genomic_DNA"/>
</dbReference>
<sequence>MNIDAVRTFLELSRIGNFSRVAEQMHVTQSTVSARIKVLEDSLDCRLFERGPTGVTLTAAGLQFHRYAASMLQLWQQGRSEVRQSSVHDGSIGIGVHITIWRNFMPGWLVSMRQANPGFTLRVEADYSERLTEYVRQGALDLAITHMPRALPGLRIDELSVDPLVLVSSIPRNLSDCDNQNYLHVDWSYGYREEHLDKLPQLQMSRFNIGYGEIALQYLLEGDGCAYLPSLMVAEHLTEGRLHRVADAPELSRPCYLVRQIEAVHPERVDMAVQALKRMNPKLGI</sequence>
<dbReference type="Gene3D" id="1.10.10.10">
    <property type="entry name" value="Winged helix-like DNA-binding domain superfamily/Winged helix DNA-binding domain"/>
    <property type="match status" value="1"/>
</dbReference>
<dbReference type="FunFam" id="1.10.10.10:FF:000001">
    <property type="entry name" value="LysR family transcriptional regulator"/>
    <property type="match status" value="1"/>
</dbReference>
<dbReference type="Pfam" id="PF00126">
    <property type="entry name" value="HTH_1"/>
    <property type="match status" value="1"/>
</dbReference>
<dbReference type="InterPro" id="IPR000847">
    <property type="entry name" value="LysR_HTH_N"/>
</dbReference>
<reference evidence="6 7" key="1">
    <citation type="submission" date="2024-05" db="EMBL/GenBank/DDBJ databases">
        <title>Genome sequence of Ponticoccus litoralis KCCM 90028.</title>
        <authorList>
            <person name="Kim J.M."/>
            <person name="Lee J.K."/>
            <person name="Choi B.J."/>
            <person name="Bayburt H."/>
            <person name="Baek J.H."/>
            <person name="Jeon C.O."/>
        </authorList>
    </citation>
    <scope>NUCLEOTIDE SEQUENCE [LARGE SCALE GENOMIC DNA]</scope>
    <source>
        <strain evidence="6 7">KCCM 90028</strain>
    </source>
</reference>
<name>A0AAW9SS47_9RHOB</name>
<feature type="domain" description="HTH lysR-type" evidence="5">
    <location>
        <begin position="1"/>
        <end position="58"/>
    </location>
</feature>
<dbReference type="Proteomes" id="UP001428774">
    <property type="component" value="Unassembled WGS sequence"/>
</dbReference>
<dbReference type="InterPro" id="IPR005119">
    <property type="entry name" value="LysR_subst-bd"/>
</dbReference>
<organism evidence="6 7">
    <name type="scientific">Ponticoccus litoralis</name>
    <dbReference type="NCBI Taxonomy" id="422297"/>
    <lineage>
        <taxon>Bacteria</taxon>
        <taxon>Pseudomonadati</taxon>
        <taxon>Pseudomonadota</taxon>
        <taxon>Alphaproteobacteria</taxon>
        <taxon>Rhodobacterales</taxon>
        <taxon>Roseobacteraceae</taxon>
        <taxon>Ponticoccus</taxon>
    </lineage>
</organism>
<gene>
    <name evidence="6" type="ORF">ABFB10_22510</name>
</gene>
<dbReference type="PRINTS" id="PR00039">
    <property type="entry name" value="HTHLYSR"/>
</dbReference>
<keyword evidence="4" id="KW-0804">Transcription</keyword>
<dbReference type="InterPro" id="IPR036390">
    <property type="entry name" value="WH_DNA-bd_sf"/>
</dbReference>